<proteinExistence type="predicted"/>
<accession>A0A3R8R9X2</accession>
<reference evidence="1 2" key="2">
    <citation type="submission" date="2018-12" db="EMBL/GenBank/DDBJ databases">
        <title>Whole-genome sequences of fifteen clinical Streptococcus suis strains isolated from pigs between 2006 and 2018.</title>
        <authorList>
            <person name="Stevens M.J.A."/>
            <person name="Cernela N."/>
            <person name="Spoerry Serrano N."/>
            <person name="Schmitt S."/>
            <person name="Schrenzel J."/>
            <person name="Stephan R."/>
        </authorList>
    </citation>
    <scope>NUCLEOTIDE SEQUENCE [LARGE SCALE GENOMIC DNA]</scope>
    <source>
        <strain evidence="1 2">PP422</strain>
    </source>
</reference>
<dbReference type="Proteomes" id="UP000274117">
    <property type="component" value="Unassembled WGS sequence"/>
</dbReference>
<comment type="caution">
    <text evidence="1">The sequence shown here is derived from an EMBL/GenBank/DDBJ whole genome shotgun (WGS) entry which is preliminary data.</text>
</comment>
<dbReference type="AlphaFoldDB" id="A0A3R8R9X2"/>
<dbReference type="EMBL" id="RSDO01000004">
    <property type="protein sequence ID" value="RRR54310.1"/>
    <property type="molecule type" value="Genomic_DNA"/>
</dbReference>
<reference evidence="1 2" key="1">
    <citation type="submission" date="2018-11" db="EMBL/GenBank/DDBJ databases">
        <authorList>
            <person name="Stevens M.J."/>
            <person name="Cernela N."/>
            <person name="Spoerry Serrano N."/>
            <person name="Schmitt S."/>
            <person name="Schrenzel J."/>
            <person name="Stephan R."/>
        </authorList>
    </citation>
    <scope>NUCLEOTIDE SEQUENCE [LARGE SCALE GENOMIC DNA]</scope>
    <source>
        <strain evidence="1 2">PP422</strain>
    </source>
</reference>
<protein>
    <submittedName>
        <fullName evidence="1">Capsular biosynthesis protein CpsH</fullName>
    </submittedName>
</protein>
<gene>
    <name evidence="1" type="ORF">EI998_03285</name>
</gene>
<organism evidence="1 2">
    <name type="scientific">Streptococcus suis</name>
    <dbReference type="NCBI Taxonomy" id="1307"/>
    <lineage>
        <taxon>Bacteria</taxon>
        <taxon>Bacillati</taxon>
        <taxon>Bacillota</taxon>
        <taxon>Bacilli</taxon>
        <taxon>Lactobacillales</taxon>
        <taxon>Streptococcaceae</taxon>
        <taxon>Streptococcus</taxon>
    </lineage>
</organism>
<sequence length="335" mass="39585">MTKLVGKKVLFFSPAFFGYEKKIVNKLTELGAEVKFYDVRSVQNSFSRAVLKVSPKIFSNQSQKYYDKILDEEESENFDYILIVKCDMTPISALKRMRDLYPTAKLILYLWDSMKNIPGIEQKIVYFDRLLTFDLEDSKKNKSFLFRPLFYADEFISKAASKSYKYDLVFLGTIHSDRYNIIKKIDSFAKNNNLNSFYFCYLQSKFIYFFYKITKPEFFDTKQSFFAFEKMSSESISKVVEESNIIIDIEHPKQNGLTMRTIEMIGMQKKILTTNKSIQEYDFYNEQNIYVIDRNVSKLDINFFNTPYKPVDSEIYAKYSLKQWIIDVLGVGNEK</sequence>
<evidence type="ECO:0000313" key="2">
    <source>
        <dbReference type="Proteomes" id="UP000274117"/>
    </source>
</evidence>
<evidence type="ECO:0000313" key="1">
    <source>
        <dbReference type="EMBL" id="RRR54310.1"/>
    </source>
</evidence>
<name>A0A3R8R9X2_STRSU</name>